<reference evidence="3" key="1">
    <citation type="submission" date="2021-06" db="EMBL/GenBank/DDBJ databases">
        <title>Comparative genomics, transcriptomics and evolutionary studies reveal genomic signatures of adaptation to plant cell wall in hemibiotrophic fungi.</title>
        <authorList>
            <consortium name="DOE Joint Genome Institute"/>
            <person name="Baroncelli R."/>
            <person name="Diaz J.F."/>
            <person name="Benocci T."/>
            <person name="Peng M."/>
            <person name="Battaglia E."/>
            <person name="Haridas S."/>
            <person name="Andreopoulos W."/>
            <person name="Labutti K."/>
            <person name="Pangilinan J."/>
            <person name="Floch G.L."/>
            <person name="Makela M.R."/>
            <person name="Henrissat B."/>
            <person name="Grigoriev I.V."/>
            <person name="Crouch J.A."/>
            <person name="De Vries R.P."/>
            <person name="Sukno S.A."/>
            <person name="Thon M.R."/>
        </authorList>
    </citation>
    <scope>NUCLEOTIDE SEQUENCE</scope>
    <source>
        <strain evidence="3">MAFF235873</strain>
    </source>
</reference>
<organism evidence="3 4">
    <name type="scientific">Colletotrichum zoysiae</name>
    <dbReference type="NCBI Taxonomy" id="1216348"/>
    <lineage>
        <taxon>Eukaryota</taxon>
        <taxon>Fungi</taxon>
        <taxon>Dikarya</taxon>
        <taxon>Ascomycota</taxon>
        <taxon>Pezizomycotina</taxon>
        <taxon>Sordariomycetes</taxon>
        <taxon>Hypocreomycetidae</taxon>
        <taxon>Glomerellales</taxon>
        <taxon>Glomerellaceae</taxon>
        <taxon>Colletotrichum</taxon>
        <taxon>Colletotrichum graminicola species complex</taxon>
    </lineage>
</organism>
<evidence type="ECO:0000313" key="4">
    <source>
        <dbReference type="Proteomes" id="UP001232148"/>
    </source>
</evidence>
<dbReference type="PANTHER" id="PTHR10039:SF5">
    <property type="entry name" value="NACHT DOMAIN-CONTAINING PROTEIN"/>
    <property type="match status" value="1"/>
</dbReference>
<keyword evidence="1" id="KW-0677">Repeat</keyword>
<dbReference type="AlphaFoldDB" id="A0AAD9M123"/>
<dbReference type="InterPro" id="IPR027417">
    <property type="entry name" value="P-loop_NTPase"/>
</dbReference>
<gene>
    <name evidence="3" type="ORF">LX32DRAFT_664149</name>
</gene>
<sequence>MDEHGMSSNTFESTTARNALVGNQFSGHTNISFHGALACLRSLAFHEINARRHDIANAHPETCDWLFDTPEFRQWMDPASLRDHNGVFWIKGKPGAGKSTLMKHAYRHCQSTMSSNCHLIAYFFNARGEALEKTPLGMLRSIVYQLLQSDNALYQHFRSDFMTQQGNRQWRQSELQEFISWAATHHLSKPFLLLVDALDECNEADVRQVVEFLESLSIHAYCAKTRLRICLSSRHYPSITIGKSVTLTVEDSLCHTEDICKYINISLRGGNTSIQDEIRRRANGIFLWVVLVVSMLNKAYDEGQIEAMQATLERVPDDLDKMFSAILTKEVTTLSETVNMFQWVLLSMRRLTSEELFAAVMEPGPSTLHTSESIQRRITTSSKGLIELRVDRYGFELVSGSKPSSDLYAQFIHLSVRDFLFRYKTLQKLDAALGPNPTTTIHGRLWARCWFSINNAVVGIALH</sequence>
<dbReference type="Proteomes" id="UP001232148">
    <property type="component" value="Unassembled WGS sequence"/>
</dbReference>
<dbReference type="Gene3D" id="3.40.50.300">
    <property type="entry name" value="P-loop containing nucleotide triphosphate hydrolases"/>
    <property type="match status" value="1"/>
</dbReference>
<comment type="caution">
    <text evidence="3">The sequence shown here is derived from an EMBL/GenBank/DDBJ whole genome shotgun (WGS) entry which is preliminary data.</text>
</comment>
<evidence type="ECO:0000256" key="1">
    <source>
        <dbReference type="ARBA" id="ARBA00022737"/>
    </source>
</evidence>
<dbReference type="SUPFAM" id="SSF52540">
    <property type="entry name" value="P-loop containing nucleoside triphosphate hydrolases"/>
    <property type="match status" value="1"/>
</dbReference>
<dbReference type="Pfam" id="PF24883">
    <property type="entry name" value="NPHP3_N"/>
    <property type="match status" value="1"/>
</dbReference>
<name>A0AAD9M123_9PEZI</name>
<keyword evidence="4" id="KW-1185">Reference proteome</keyword>
<feature type="domain" description="Nephrocystin 3-like N-terminal" evidence="2">
    <location>
        <begin position="61"/>
        <end position="234"/>
    </location>
</feature>
<dbReference type="InterPro" id="IPR056884">
    <property type="entry name" value="NPHP3-like_N"/>
</dbReference>
<evidence type="ECO:0000313" key="3">
    <source>
        <dbReference type="EMBL" id="KAK2028062.1"/>
    </source>
</evidence>
<evidence type="ECO:0000259" key="2">
    <source>
        <dbReference type="Pfam" id="PF24883"/>
    </source>
</evidence>
<dbReference type="PANTHER" id="PTHR10039">
    <property type="entry name" value="AMELOGENIN"/>
    <property type="match status" value="1"/>
</dbReference>
<dbReference type="EMBL" id="MU842884">
    <property type="protein sequence ID" value="KAK2028062.1"/>
    <property type="molecule type" value="Genomic_DNA"/>
</dbReference>
<protein>
    <recommendedName>
        <fullName evidence="2">Nephrocystin 3-like N-terminal domain-containing protein</fullName>
    </recommendedName>
</protein>
<proteinExistence type="predicted"/>
<accession>A0AAD9M123</accession>